<dbReference type="PANTHER" id="PTHR28110">
    <property type="entry name" value="TRANSMEMBRANE PROTEIN"/>
    <property type="match status" value="1"/>
</dbReference>
<dbReference type="Gene3D" id="1.25.40.10">
    <property type="entry name" value="Tetratricopeptide repeat domain"/>
    <property type="match status" value="2"/>
</dbReference>
<reference evidence="4 5" key="1">
    <citation type="journal article" date="2024" name="G3 (Bethesda)">
        <title>Genome assembly of Hibiscus sabdariffa L. provides insights into metabolisms of medicinal natural products.</title>
        <authorList>
            <person name="Kim T."/>
        </authorList>
    </citation>
    <scope>NUCLEOTIDE SEQUENCE [LARGE SCALE GENOMIC DNA]</scope>
    <source>
        <strain evidence="4">TK-2024</strain>
        <tissue evidence="4">Old leaves</tissue>
    </source>
</reference>
<evidence type="ECO:0000256" key="1">
    <source>
        <dbReference type="ARBA" id="ARBA00022737"/>
    </source>
</evidence>
<name>A0ABR2DZZ2_9ROSI</name>
<dbReference type="InterPro" id="IPR055323">
    <property type="entry name" value="C57A10.07/YOR238W"/>
</dbReference>
<keyword evidence="3" id="KW-0812">Transmembrane</keyword>
<dbReference type="InterPro" id="IPR002885">
    <property type="entry name" value="PPR_rpt"/>
</dbReference>
<gene>
    <name evidence="4" type="ORF">V6N12_061876</name>
</gene>
<dbReference type="Pfam" id="PF01535">
    <property type="entry name" value="PPR"/>
    <property type="match status" value="2"/>
</dbReference>
<evidence type="ECO:0000313" key="5">
    <source>
        <dbReference type="Proteomes" id="UP001472677"/>
    </source>
</evidence>
<dbReference type="InterPro" id="IPR011990">
    <property type="entry name" value="TPR-like_helical_dom_sf"/>
</dbReference>
<evidence type="ECO:0008006" key="6">
    <source>
        <dbReference type="Google" id="ProtNLM"/>
    </source>
</evidence>
<dbReference type="Proteomes" id="UP001472677">
    <property type="component" value="Unassembled WGS sequence"/>
</dbReference>
<keyword evidence="3" id="KW-0472">Membrane</keyword>
<keyword evidence="1" id="KW-0677">Repeat</keyword>
<dbReference type="PANTHER" id="PTHR28110:SF1">
    <property type="entry name" value="TRANSMEMBRANE PROTEIN"/>
    <property type="match status" value="1"/>
</dbReference>
<keyword evidence="5" id="KW-1185">Reference proteome</keyword>
<dbReference type="Pfam" id="PF13041">
    <property type="entry name" value="PPR_2"/>
    <property type="match status" value="1"/>
</dbReference>
<comment type="caution">
    <text evidence="4">The sequence shown here is derived from an EMBL/GenBank/DDBJ whole genome shotgun (WGS) entry which is preliminary data.</text>
</comment>
<evidence type="ECO:0000313" key="4">
    <source>
        <dbReference type="EMBL" id="KAK8548975.1"/>
    </source>
</evidence>
<proteinExistence type="predicted"/>
<organism evidence="4 5">
    <name type="scientific">Hibiscus sabdariffa</name>
    <name type="common">roselle</name>
    <dbReference type="NCBI Taxonomy" id="183260"/>
    <lineage>
        <taxon>Eukaryota</taxon>
        <taxon>Viridiplantae</taxon>
        <taxon>Streptophyta</taxon>
        <taxon>Embryophyta</taxon>
        <taxon>Tracheophyta</taxon>
        <taxon>Spermatophyta</taxon>
        <taxon>Magnoliopsida</taxon>
        <taxon>eudicotyledons</taxon>
        <taxon>Gunneridae</taxon>
        <taxon>Pentapetalae</taxon>
        <taxon>rosids</taxon>
        <taxon>malvids</taxon>
        <taxon>Malvales</taxon>
        <taxon>Malvaceae</taxon>
        <taxon>Malvoideae</taxon>
        <taxon>Hibiscus</taxon>
    </lineage>
</organism>
<protein>
    <recommendedName>
        <fullName evidence="6">DUF218 domain-containing protein</fullName>
    </recommendedName>
</protein>
<feature type="repeat" description="PPR" evidence="2">
    <location>
        <begin position="416"/>
        <end position="450"/>
    </location>
</feature>
<dbReference type="EMBL" id="JBBPBM010000021">
    <property type="protein sequence ID" value="KAK8548975.1"/>
    <property type="molecule type" value="Genomic_DNA"/>
</dbReference>
<evidence type="ECO:0000256" key="3">
    <source>
        <dbReference type="SAM" id="Phobius"/>
    </source>
</evidence>
<evidence type="ECO:0000256" key="2">
    <source>
        <dbReference type="PROSITE-ProRule" id="PRU00708"/>
    </source>
</evidence>
<sequence>MNNYPFGSNSPKSFNAYPRGDFDVESGTIKRTKRSRNSSFYPVRMVKSLANRVHYCYKLHPFLVFFASLAFGVTILIVLSLYEHHYRMLRNYGRPDEGFGNSYPYAKLKNLVMVAGHSVYTSSTCGKVDKEDSWFLESYQKNPGQAATFLSHIKEGIESTARDDAALLLFSGGETRKDAGPRSEAQSYWTVAESKGWFGKEESVKWRALTEEHARDSFENLLFSVCRFRELTGTYPENITVVSYDFKEERFANLHRSAIGFPESRFFYTGTPVSSTSKEAALKGEASVRAQFQQDPYGCIGSLKKKKVGRDPFHRSIPYPNGCPEIEGLFRYCGTAPYQVLLGNAILDLYAKCGDVDSAEKAFHSLEKGDVFSWNSVISMYSKRGVGRVSALIDMYSKCNYLTDARKVFDGSMHLDTVSWTLMVAGYVQVGLLEEALKVFESMLKVGHVPDHVAFVTIKNAFVGLGHAKKGYELEGLILTLMSSLIPVS</sequence>
<feature type="transmembrane region" description="Helical" evidence="3">
    <location>
        <begin position="62"/>
        <end position="82"/>
    </location>
</feature>
<accession>A0ABR2DZZ2</accession>
<dbReference type="PROSITE" id="PS51375">
    <property type="entry name" value="PPR"/>
    <property type="match status" value="1"/>
</dbReference>
<keyword evidence="3" id="KW-1133">Transmembrane helix</keyword>
<dbReference type="NCBIfam" id="TIGR00756">
    <property type="entry name" value="PPR"/>
    <property type="match status" value="1"/>
</dbReference>